<comment type="caution">
    <text evidence="5">The sequence shown here is derived from an EMBL/GenBank/DDBJ whole genome shotgun (WGS) entry which is preliminary data.</text>
</comment>
<dbReference type="Proteomes" id="UP000631114">
    <property type="component" value="Unassembled WGS sequence"/>
</dbReference>
<feature type="chain" id="PRO_5033642830" description="Bifunctional inhibitor/plant lipid transfer protein/seed storage helical domain-containing protein" evidence="2">
    <location>
        <begin position="21"/>
        <end position="142"/>
    </location>
</feature>
<dbReference type="AlphaFoldDB" id="A0A835HE65"/>
<evidence type="ECO:0000313" key="6">
    <source>
        <dbReference type="Proteomes" id="UP000631114"/>
    </source>
</evidence>
<dbReference type="EMBL" id="JADFTS010000007">
    <property type="protein sequence ID" value="KAF9597529.1"/>
    <property type="molecule type" value="Genomic_DNA"/>
</dbReference>
<feature type="signal peptide" evidence="2">
    <location>
        <begin position="1"/>
        <end position="20"/>
    </location>
</feature>
<dbReference type="SMART" id="SM00499">
    <property type="entry name" value="AAI"/>
    <property type="match status" value="1"/>
</dbReference>
<evidence type="ECO:0000259" key="3">
    <source>
        <dbReference type="SMART" id="SM00499"/>
    </source>
</evidence>
<dbReference type="SUPFAM" id="SSF47699">
    <property type="entry name" value="Bifunctional inhibitor/lipid-transfer protein/seed storage 2S albumin"/>
    <property type="match status" value="1"/>
</dbReference>
<dbReference type="InterPro" id="IPR036312">
    <property type="entry name" value="Bifun_inhib/LTP/seed_sf"/>
</dbReference>
<organism evidence="5 6">
    <name type="scientific">Coptis chinensis</name>
    <dbReference type="NCBI Taxonomy" id="261450"/>
    <lineage>
        <taxon>Eukaryota</taxon>
        <taxon>Viridiplantae</taxon>
        <taxon>Streptophyta</taxon>
        <taxon>Embryophyta</taxon>
        <taxon>Tracheophyta</taxon>
        <taxon>Spermatophyta</taxon>
        <taxon>Magnoliopsida</taxon>
        <taxon>Ranunculales</taxon>
        <taxon>Ranunculaceae</taxon>
        <taxon>Coptidoideae</taxon>
        <taxon>Coptis</taxon>
    </lineage>
</organism>
<gene>
    <name evidence="4" type="ORF">IFM89_019443</name>
    <name evidence="5" type="ORF">IFM89_019445</name>
</gene>
<proteinExistence type="inferred from homology"/>
<reference evidence="5 6" key="1">
    <citation type="submission" date="2020-10" db="EMBL/GenBank/DDBJ databases">
        <title>The Coptis chinensis genome and diversification of protoberbering-type alkaloids.</title>
        <authorList>
            <person name="Wang B."/>
            <person name="Shu S."/>
            <person name="Song C."/>
            <person name="Liu Y."/>
        </authorList>
    </citation>
    <scope>NUCLEOTIDE SEQUENCE [LARGE SCALE GENOMIC DNA]</scope>
    <source>
        <strain evidence="5">HL-2020</strain>
        <tissue evidence="5">Leaf</tissue>
    </source>
</reference>
<evidence type="ECO:0000256" key="2">
    <source>
        <dbReference type="SAM" id="SignalP"/>
    </source>
</evidence>
<comment type="similarity">
    <text evidence="1">Belongs to the 2S seed storage albumins family.</text>
</comment>
<feature type="domain" description="Bifunctional inhibitor/plant lipid transfer protein/seed storage helical" evidence="3">
    <location>
        <begin position="56"/>
        <end position="135"/>
    </location>
</feature>
<dbReference type="EMBL" id="JADFTS010000007">
    <property type="protein sequence ID" value="KAF9597531.1"/>
    <property type="molecule type" value="Genomic_DNA"/>
</dbReference>
<evidence type="ECO:0000256" key="1">
    <source>
        <dbReference type="ARBA" id="ARBA00008262"/>
    </source>
</evidence>
<sequence length="142" mass="16611">MASLRIVSVVLLVLLALAEASVHRTTITLASVDGEANTYQSERCHRQLSQMRMDSCRQYLQPYMILRRGGGRVHSGRMQQCCQELEEVNQECRCEALRQMMQRMEGRYEGEQQMEETVKRAQRLPSMCEMEPQYCQIRQRGY</sequence>
<dbReference type="InterPro" id="IPR016140">
    <property type="entry name" value="Bifunc_inhib/LTP/seed_store"/>
</dbReference>
<dbReference type="OrthoDB" id="1922883at2759"/>
<dbReference type="InterPro" id="IPR000617">
    <property type="entry name" value="Napin/2SS/CON"/>
</dbReference>
<protein>
    <recommendedName>
        <fullName evidence="3">Bifunctional inhibitor/plant lipid transfer protein/seed storage helical domain-containing protein</fullName>
    </recommendedName>
</protein>
<keyword evidence="2" id="KW-0732">Signal</keyword>
<keyword evidence="6" id="KW-1185">Reference proteome</keyword>
<name>A0A835HE65_9MAGN</name>
<dbReference type="Pfam" id="PF00234">
    <property type="entry name" value="Tryp_alpha_amyl"/>
    <property type="match status" value="1"/>
</dbReference>
<evidence type="ECO:0000313" key="4">
    <source>
        <dbReference type="EMBL" id="KAF9597529.1"/>
    </source>
</evidence>
<dbReference type="PANTHER" id="PTHR35496">
    <property type="entry name" value="2S SEED STORAGE PROTEIN 1-RELATED"/>
    <property type="match status" value="1"/>
</dbReference>
<accession>A0A835HE65</accession>
<dbReference type="GO" id="GO:0045735">
    <property type="term" value="F:nutrient reservoir activity"/>
    <property type="evidence" value="ECO:0007669"/>
    <property type="project" value="InterPro"/>
</dbReference>
<dbReference type="Gene3D" id="1.10.110.10">
    <property type="entry name" value="Plant lipid-transfer and hydrophobic proteins"/>
    <property type="match status" value="1"/>
</dbReference>
<dbReference type="PANTHER" id="PTHR35496:SF4">
    <property type="entry name" value="2S SULFUR-RICH SEED STORAGE PROTEIN 2-LIKE"/>
    <property type="match status" value="1"/>
</dbReference>
<evidence type="ECO:0000313" key="5">
    <source>
        <dbReference type="EMBL" id="KAF9597531.1"/>
    </source>
</evidence>